<proteinExistence type="predicted"/>
<name>X1ECP8_9ZZZZ</name>
<comment type="caution">
    <text evidence="1">The sequence shown here is derived from an EMBL/GenBank/DDBJ whole genome shotgun (WGS) entry which is preliminary data.</text>
</comment>
<organism evidence="1">
    <name type="scientific">marine sediment metagenome</name>
    <dbReference type="NCBI Taxonomy" id="412755"/>
    <lineage>
        <taxon>unclassified sequences</taxon>
        <taxon>metagenomes</taxon>
        <taxon>ecological metagenomes</taxon>
    </lineage>
</organism>
<protein>
    <submittedName>
        <fullName evidence="1">Uncharacterized protein</fullName>
    </submittedName>
</protein>
<gene>
    <name evidence="1" type="ORF">S01H4_55356</name>
</gene>
<dbReference type="AlphaFoldDB" id="X1ECP8"/>
<accession>X1ECP8</accession>
<dbReference type="EMBL" id="BART01031939">
    <property type="protein sequence ID" value="GAH18130.1"/>
    <property type="molecule type" value="Genomic_DNA"/>
</dbReference>
<reference evidence="1" key="1">
    <citation type="journal article" date="2014" name="Front. Microbiol.">
        <title>High frequency of phylogenetically diverse reductive dehalogenase-homologous genes in deep subseafloor sedimentary metagenomes.</title>
        <authorList>
            <person name="Kawai M."/>
            <person name="Futagami T."/>
            <person name="Toyoda A."/>
            <person name="Takaki Y."/>
            <person name="Nishi S."/>
            <person name="Hori S."/>
            <person name="Arai W."/>
            <person name="Tsubouchi T."/>
            <person name="Morono Y."/>
            <person name="Uchiyama I."/>
            <person name="Ito T."/>
            <person name="Fujiyama A."/>
            <person name="Inagaki F."/>
            <person name="Takami H."/>
        </authorList>
    </citation>
    <scope>NUCLEOTIDE SEQUENCE</scope>
    <source>
        <strain evidence="1">Expedition CK06-06</strain>
    </source>
</reference>
<sequence>MEDLKEKGLKVYNAIFQGEKSVELDEIDYPIKKFSSGIRYINLFNYRFIEQNKNKKSEWGKKAREGHKIMWIIKGRRYVSQILDGKYSDLKKKSS</sequence>
<evidence type="ECO:0000313" key="1">
    <source>
        <dbReference type="EMBL" id="GAH18130.1"/>
    </source>
</evidence>